<feature type="domain" description="Fibronectin type-III" evidence="7">
    <location>
        <begin position="133"/>
        <end position="228"/>
    </location>
</feature>
<keyword evidence="5" id="KW-0472">Membrane</keyword>
<dbReference type="InterPro" id="IPR013083">
    <property type="entry name" value="Znf_RING/FYVE/PHD"/>
</dbReference>
<keyword evidence="5" id="KW-0812">Transmembrane</keyword>
<dbReference type="Pfam" id="PF13445">
    <property type="entry name" value="zf-RING_UBOX"/>
    <property type="match status" value="1"/>
</dbReference>
<dbReference type="PROSITE" id="PS00518">
    <property type="entry name" value="ZF_RING_1"/>
    <property type="match status" value="1"/>
</dbReference>
<dbReference type="Proteomes" id="UP001634394">
    <property type="component" value="Unassembled WGS sequence"/>
</dbReference>
<evidence type="ECO:0000256" key="5">
    <source>
        <dbReference type="SAM" id="Phobius"/>
    </source>
</evidence>
<feature type="transmembrane region" description="Helical" evidence="5">
    <location>
        <begin position="432"/>
        <end position="448"/>
    </location>
</feature>
<dbReference type="PROSITE" id="PS50089">
    <property type="entry name" value="ZF_RING_2"/>
    <property type="match status" value="1"/>
</dbReference>
<dbReference type="PANTHER" id="PTHR24099">
    <property type="entry name" value="E3 UBIQUITIN-PROTEIN LIGASE TRIM36-RELATED"/>
    <property type="match status" value="1"/>
</dbReference>
<dbReference type="PRINTS" id="PR00014">
    <property type="entry name" value="FNTYPEIII"/>
</dbReference>
<evidence type="ECO:0000256" key="3">
    <source>
        <dbReference type="ARBA" id="ARBA00022833"/>
    </source>
</evidence>
<organism evidence="8 9">
    <name type="scientific">Sinanodonta woodiana</name>
    <name type="common">Chinese pond mussel</name>
    <name type="synonym">Anodonta woodiana</name>
    <dbReference type="NCBI Taxonomy" id="1069815"/>
    <lineage>
        <taxon>Eukaryota</taxon>
        <taxon>Metazoa</taxon>
        <taxon>Spiralia</taxon>
        <taxon>Lophotrochozoa</taxon>
        <taxon>Mollusca</taxon>
        <taxon>Bivalvia</taxon>
        <taxon>Autobranchia</taxon>
        <taxon>Heteroconchia</taxon>
        <taxon>Palaeoheterodonta</taxon>
        <taxon>Unionida</taxon>
        <taxon>Unionoidea</taxon>
        <taxon>Unionidae</taxon>
        <taxon>Unioninae</taxon>
        <taxon>Sinanodonta</taxon>
    </lineage>
</organism>
<keyword evidence="5" id="KW-1133">Transmembrane helix</keyword>
<accession>A0ABD3WPP4</accession>
<evidence type="ECO:0000313" key="8">
    <source>
        <dbReference type="EMBL" id="KAL3875960.1"/>
    </source>
</evidence>
<dbReference type="CDD" id="cd00063">
    <property type="entry name" value="FN3"/>
    <property type="match status" value="2"/>
</dbReference>
<keyword evidence="1" id="KW-0479">Metal-binding</keyword>
<gene>
    <name evidence="8" type="ORF">ACJMK2_033855</name>
</gene>
<dbReference type="InterPro" id="IPR050617">
    <property type="entry name" value="E3_ligase_FN3/SPRY"/>
</dbReference>
<dbReference type="Gene3D" id="2.60.40.10">
    <property type="entry name" value="Immunoglobulins"/>
    <property type="match status" value="2"/>
</dbReference>
<dbReference type="SUPFAM" id="SSF57850">
    <property type="entry name" value="RING/U-box"/>
    <property type="match status" value="1"/>
</dbReference>
<dbReference type="SMART" id="SM00060">
    <property type="entry name" value="FN3"/>
    <property type="match status" value="2"/>
</dbReference>
<evidence type="ECO:0000259" key="7">
    <source>
        <dbReference type="PROSITE" id="PS50853"/>
    </source>
</evidence>
<feature type="domain" description="Fibronectin type-III" evidence="7">
    <location>
        <begin position="229"/>
        <end position="324"/>
    </location>
</feature>
<sequence>MADNGVINRKTCSICLEPFKTPKILQCFHTFCAQCLKDIIKNKRRVGSFECPLCRASITIPKAGIDGFQNNFYIQDQGSDNVRLLCNGENGDQHQCHETAINPIIGETYNLVLSCCSYGDLTRQCIVQVIDAVPRKCPAPTLKKKPVDTSITMTWEVPMDDSSSSVTRYKVKMSSNGEIDNEVYNGRKAYCEVENLTPGKKYNIYVQAQNVVGWGSWSDALEVILDPCPPGKPKCFSIEDISSTSVTLTWTEADDNGEKLTGYVIKYNVKDDLVSNSLDVEYTACRHVVDNLKPGTKYSFQICAVNVLGKGKLSKKLKCTTIPLLPSQLSSVLIQTPTTAESLEMRIKPELYLTRRSFWDNLMSVEEAVFTAHSEKNRHSTPLVRTDKRLVARYYKNKSKSNSTILKKVLQFIASIIEFLVTYLLLTTHPETVVIFIFIILVAILFNGKQQIFAFKHHNSRRNLKRK</sequence>
<dbReference type="PANTHER" id="PTHR24099:SF11">
    <property type="entry name" value="FIBRONECTIN TYPE III DOMAIN-CONTAINING 3BA-RELATED"/>
    <property type="match status" value="1"/>
</dbReference>
<dbReference type="InterPro" id="IPR017907">
    <property type="entry name" value="Znf_RING_CS"/>
</dbReference>
<evidence type="ECO:0000313" key="9">
    <source>
        <dbReference type="Proteomes" id="UP001634394"/>
    </source>
</evidence>
<dbReference type="GO" id="GO:0008270">
    <property type="term" value="F:zinc ion binding"/>
    <property type="evidence" value="ECO:0007669"/>
    <property type="project" value="UniProtKB-KW"/>
</dbReference>
<dbReference type="SUPFAM" id="SSF49265">
    <property type="entry name" value="Fibronectin type III"/>
    <property type="match status" value="2"/>
</dbReference>
<dbReference type="AlphaFoldDB" id="A0ABD3WPP4"/>
<keyword evidence="2 4" id="KW-0863">Zinc-finger</keyword>
<dbReference type="Gene3D" id="3.30.40.10">
    <property type="entry name" value="Zinc/RING finger domain, C3HC4 (zinc finger)"/>
    <property type="match status" value="1"/>
</dbReference>
<dbReference type="EMBL" id="JBJQND010000005">
    <property type="protein sequence ID" value="KAL3875960.1"/>
    <property type="molecule type" value="Genomic_DNA"/>
</dbReference>
<keyword evidence="9" id="KW-1185">Reference proteome</keyword>
<keyword evidence="3" id="KW-0862">Zinc</keyword>
<dbReference type="PROSITE" id="PS50853">
    <property type="entry name" value="FN3"/>
    <property type="match status" value="2"/>
</dbReference>
<evidence type="ECO:0000256" key="4">
    <source>
        <dbReference type="PROSITE-ProRule" id="PRU00175"/>
    </source>
</evidence>
<feature type="domain" description="RING-type" evidence="6">
    <location>
        <begin position="12"/>
        <end position="55"/>
    </location>
</feature>
<dbReference type="SMART" id="SM00184">
    <property type="entry name" value="RING"/>
    <property type="match status" value="1"/>
</dbReference>
<dbReference type="InterPro" id="IPR036116">
    <property type="entry name" value="FN3_sf"/>
</dbReference>
<evidence type="ECO:0000256" key="1">
    <source>
        <dbReference type="ARBA" id="ARBA00022723"/>
    </source>
</evidence>
<proteinExistence type="predicted"/>
<dbReference type="InterPro" id="IPR027370">
    <property type="entry name" value="Znf-RING_euk"/>
</dbReference>
<comment type="caution">
    <text evidence="8">The sequence shown here is derived from an EMBL/GenBank/DDBJ whole genome shotgun (WGS) entry which is preliminary data.</text>
</comment>
<dbReference type="InterPro" id="IPR001841">
    <property type="entry name" value="Znf_RING"/>
</dbReference>
<reference evidence="8 9" key="1">
    <citation type="submission" date="2024-11" db="EMBL/GenBank/DDBJ databases">
        <title>Chromosome-level genome assembly of the freshwater bivalve Anodonta woodiana.</title>
        <authorList>
            <person name="Chen X."/>
        </authorList>
    </citation>
    <scope>NUCLEOTIDE SEQUENCE [LARGE SCALE GENOMIC DNA]</scope>
    <source>
        <strain evidence="8">MN2024</strain>
        <tissue evidence="8">Gills</tissue>
    </source>
</reference>
<evidence type="ECO:0000259" key="6">
    <source>
        <dbReference type="PROSITE" id="PS50089"/>
    </source>
</evidence>
<dbReference type="Pfam" id="PF00041">
    <property type="entry name" value="fn3"/>
    <property type="match status" value="2"/>
</dbReference>
<dbReference type="InterPro" id="IPR013783">
    <property type="entry name" value="Ig-like_fold"/>
</dbReference>
<name>A0ABD3WPP4_SINWO</name>
<protein>
    <submittedName>
        <fullName evidence="8">Uncharacterized protein</fullName>
    </submittedName>
</protein>
<evidence type="ECO:0000256" key="2">
    <source>
        <dbReference type="ARBA" id="ARBA00022771"/>
    </source>
</evidence>
<dbReference type="InterPro" id="IPR003961">
    <property type="entry name" value="FN3_dom"/>
</dbReference>